<dbReference type="Proteomes" id="UP001150581">
    <property type="component" value="Unassembled WGS sequence"/>
</dbReference>
<dbReference type="EMBL" id="JANBPG010002848">
    <property type="protein sequence ID" value="KAJ1884434.1"/>
    <property type="molecule type" value="Genomic_DNA"/>
</dbReference>
<reference evidence="1" key="1">
    <citation type="submission" date="2022-07" db="EMBL/GenBank/DDBJ databases">
        <title>Phylogenomic reconstructions and comparative analyses of Kickxellomycotina fungi.</title>
        <authorList>
            <person name="Reynolds N.K."/>
            <person name="Stajich J.E."/>
            <person name="Barry K."/>
            <person name="Grigoriev I.V."/>
            <person name="Crous P."/>
            <person name="Smith M.E."/>
        </authorList>
    </citation>
    <scope>NUCLEOTIDE SEQUENCE</scope>
    <source>
        <strain evidence="1">Benny 63K</strain>
    </source>
</reference>
<evidence type="ECO:0000313" key="2">
    <source>
        <dbReference type="Proteomes" id="UP001150581"/>
    </source>
</evidence>
<evidence type="ECO:0000313" key="1">
    <source>
        <dbReference type="EMBL" id="KAJ1884434.1"/>
    </source>
</evidence>
<proteinExistence type="predicted"/>
<feature type="non-terminal residue" evidence="1">
    <location>
        <position position="66"/>
    </location>
</feature>
<comment type="caution">
    <text evidence="1">The sequence shown here is derived from an EMBL/GenBank/DDBJ whole genome shotgun (WGS) entry which is preliminary data.</text>
</comment>
<sequence>MLRNAVVRTAQLSGRRFQSTASAPVLAQAEQTFAKLPKEQQTEVYNKLSEVMKADWNKVSIEDKRA</sequence>
<accession>A0ACC1I0M3</accession>
<name>A0ACC1I0M3_9FUNG</name>
<keyword evidence="2" id="KW-1185">Reference proteome</keyword>
<organism evidence="1 2">
    <name type="scientific">Kickxella alabastrina</name>
    <dbReference type="NCBI Taxonomy" id="61397"/>
    <lineage>
        <taxon>Eukaryota</taxon>
        <taxon>Fungi</taxon>
        <taxon>Fungi incertae sedis</taxon>
        <taxon>Zoopagomycota</taxon>
        <taxon>Kickxellomycotina</taxon>
        <taxon>Kickxellomycetes</taxon>
        <taxon>Kickxellales</taxon>
        <taxon>Kickxellaceae</taxon>
        <taxon>Kickxella</taxon>
    </lineage>
</organism>
<gene>
    <name evidence="1" type="ORF">LPJ66_010614</name>
</gene>
<protein>
    <submittedName>
        <fullName evidence="1">Uncharacterized protein</fullName>
    </submittedName>
</protein>